<dbReference type="GO" id="GO:0016787">
    <property type="term" value="F:hydrolase activity"/>
    <property type="evidence" value="ECO:0007669"/>
    <property type="project" value="UniProtKB-KW"/>
</dbReference>
<dbReference type="Gene3D" id="3.40.50.10810">
    <property type="entry name" value="Tandem AAA-ATPase domain"/>
    <property type="match status" value="1"/>
</dbReference>
<feature type="domain" description="Helicase C-terminal" evidence="5">
    <location>
        <begin position="929"/>
        <end position="1075"/>
    </location>
</feature>
<evidence type="ECO:0000259" key="4">
    <source>
        <dbReference type="PROSITE" id="PS51192"/>
    </source>
</evidence>
<gene>
    <name evidence="6" type="ORF">VXJ25_00150</name>
</gene>
<organism evidence="6 7">
    <name type="scientific">Olsenella absiana</name>
    <dbReference type="NCBI Taxonomy" id="3115222"/>
    <lineage>
        <taxon>Bacteria</taxon>
        <taxon>Bacillati</taxon>
        <taxon>Actinomycetota</taxon>
        <taxon>Coriobacteriia</taxon>
        <taxon>Coriobacteriales</taxon>
        <taxon>Atopobiaceae</taxon>
        <taxon>Olsenella</taxon>
    </lineage>
</organism>
<dbReference type="PROSITE" id="PS50966">
    <property type="entry name" value="ZF_SWIM"/>
    <property type="match status" value="1"/>
</dbReference>
<name>A0ABU7R780_9ACTN</name>
<dbReference type="Proteomes" id="UP001332931">
    <property type="component" value="Unassembled WGS sequence"/>
</dbReference>
<keyword evidence="6" id="KW-0347">Helicase</keyword>
<dbReference type="PANTHER" id="PTHR10799">
    <property type="entry name" value="SNF2/RAD54 HELICASE FAMILY"/>
    <property type="match status" value="1"/>
</dbReference>
<evidence type="ECO:0000256" key="2">
    <source>
        <dbReference type="PROSITE-ProRule" id="PRU00325"/>
    </source>
</evidence>
<keyword evidence="6" id="KW-0067">ATP-binding</keyword>
<dbReference type="CDD" id="cd18012">
    <property type="entry name" value="DEXQc_arch_SWI2_SNF2"/>
    <property type="match status" value="1"/>
</dbReference>
<keyword evidence="2" id="KW-0862">Zinc</keyword>
<keyword evidence="7" id="KW-1185">Reference proteome</keyword>
<dbReference type="InterPro" id="IPR013663">
    <property type="entry name" value="Helicase_SWF/SNF/SWI_bac"/>
</dbReference>
<dbReference type="SUPFAM" id="SSF52540">
    <property type="entry name" value="P-loop containing nucleoside triphosphate hydrolases"/>
    <property type="match status" value="2"/>
</dbReference>
<dbReference type="InterPro" id="IPR000330">
    <property type="entry name" value="SNF2_N"/>
</dbReference>
<keyword evidence="2" id="KW-0863">Zinc-finger</keyword>
<dbReference type="CDD" id="cd18793">
    <property type="entry name" value="SF2_C_SNF"/>
    <property type="match status" value="1"/>
</dbReference>
<dbReference type="InterPro" id="IPR007527">
    <property type="entry name" value="Znf_SWIM"/>
</dbReference>
<dbReference type="Pfam" id="PF08455">
    <property type="entry name" value="SNF2_assoc"/>
    <property type="match status" value="1"/>
</dbReference>
<evidence type="ECO:0000313" key="7">
    <source>
        <dbReference type="Proteomes" id="UP001332931"/>
    </source>
</evidence>
<dbReference type="InterPro" id="IPR001650">
    <property type="entry name" value="Helicase_C-like"/>
</dbReference>
<sequence>MISRVALSNSCSPAVLSRAAVVADRGLRIHDRTCSYEGELTVLTASVDATYSYDAPYRASVRIDEEADRLVGYGCTCPAARKYAGPCKHAIALCLDFNDRSDRYEGFDEAHHVVTSRSIAHFLDRRRASGVAATAAGSEERQGSVRLVPQLVYDLGGFSVRFKIAGERGSYVLKSPGALVDALDACSYVRYGKKLAFTHDMEAFEKDARPMVRFVERAVRNRRTYALDRLVGRGYAGTYHASSRELRLSPPELEEFLDLLVGTEVSVEDASKGGLLMPGATGPRTLSVERGDPEVSVELVEVQGGAYEFRRHGDARFVRSGSLSIAVDGEHLWICSERLAPVADLLAETFSDPSDHLLVSKGDVEAFAAAVLPKLESSVRTSVPERLEALRPQPLSLRFYLDYGQRGATCVPVACYGDKTYAVLGPRGAAERNLARDAAGEARAREVVLRYLPVTDGDKTATLPKSDSALATLVFEGTREMARLGEVMVTDGFRRLKSTAHPSVSVGVSMRNNLIDLTVTTSGIPAEDLHALLASYRLKRRYHRLRDGSILDLSTVDLDQISELTQELSLSPAELTAGEAEVPSYKAFLLEDLIDPEEQAESFRRYVEGFRAVDPTGFAPPASLAGVLRPYQVAGYQWLRALTEMGFGGILADEMGLGKSVQLISLVVSCIDQVRACGPVLVVCPASLVYNWQAEFAKFAPELDTLVVVGTAEARQELRRSRRPDVMVTSYDLLRRDVQDYAGMRLWAAVLDEAQYIKNHETLAARSVKHLRAEHRFALTGTPVENRLSELWSIFDFLMPGLLGTYERFRDRFERPIVEEGSEATSAHLRAAVGPFILRRLKRDVLTDLPDKLEQVVRTHMDDEQRKLYEALAQELRESIGRQSASEVGRSKMQILAGLMRLRQVCCDPRLVFDEYEGPSAKLEAIMEIVEQVVDARQKMLLFSQFTSYLDIIAQELDRRGVGYLTITGQTPKRRRIELVDKFNSDDTPVFLISLKAGGTGLNLTGANIVLHADPWWNAAAQNQATDRAHRIGQTKEVCVYKVICENTLEERILDMQDAKSALADEVVGQGAGSALGSLSREDLLELLE</sequence>
<dbReference type="SMART" id="SM00490">
    <property type="entry name" value="HELICc"/>
    <property type="match status" value="1"/>
</dbReference>
<dbReference type="PROSITE" id="PS51192">
    <property type="entry name" value="HELICASE_ATP_BIND_1"/>
    <property type="match status" value="1"/>
</dbReference>
<evidence type="ECO:0000313" key="6">
    <source>
        <dbReference type="EMBL" id="MEE6146410.1"/>
    </source>
</evidence>
<comment type="caution">
    <text evidence="6">The sequence shown here is derived from an EMBL/GenBank/DDBJ whole genome shotgun (WGS) entry which is preliminary data.</text>
</comment>
<evidence type="ECO:0000256" key="1">
    <source>
        <dbReference type="ARBA" id="ARBA00022801"/>
    </source>
</evidence>
<dbReference type="Pfam" id="PF00176">
    <property type="entry name" value="SNF2-rel_dom"/>
    <property type="match status" value="1"/>
</dbReference>
<evidence type="ECO:0000259" key="3">
    <source>
        <dbReference type="PROSITE" id="PS50966"/>
    </source>
</evidence>
<proteinExistence type="predicted"/>
<dbReference type="InterPro" id="IPR038718">
    <property type="entry name" value="SNF2-like_sf"/>
</dbReference>
<feature type="domain" description="SWIM-type" evidence="3">
    <location>
        <begin position="57"/>
        <end position="98"/>
    </location>
</feature>
<dbReference type="SMART" id="SM00487">
    <property type="entry name" value="DEXDc"/>
    <property type="match status" value="1"/>
</dbReference>
<dbReference type="EMBL" id="JAZGJQ010000001">
    <property type="protein sequence ID" value="MEE6146410.1"/>
    <property type="molecule type" value="Genomic_DNA"/>
</dbReference>
<dbReference type="Pfam" id="PF00271">
    <property type="entry name" value="Helicase_C"/>
    <property type="match status" value="1"/>
</dbReference>
<accession>A0ABU7R780</accession>
<evidence type="ECO:0000259" key="5">
    <source>
        <dbReference type="PROSITE" id="PS51194"/>
    </source>
</evidence>
<dbReference type="GO" id="GO:0004386">
    <property type="term" value="F:helicase activity"/>
    <property type="evidence" value="ECO:0007669"/>
    <property type="project" value="UniProtKB-KW"/>
</dbReference>
<dbReference type="InterPro" id="IPR049730">
    <property type="entry name" value="SNF2/RAD54-like_C"/>
</dbReference>
<dbReference type="InterPro" id="IPR027417">
    <property type="entry name" value="P-loop_NTPase"/>
</dbReference>
<protein>
    <submittedName>
        <fullName evidence="6">DEAD/DEAH box helicase</fullName>
        <ecNumber evidence="6">3.6.4.-</ecNumber>
    </submittedName>
</protein>
<keyword evidence="1 6" id="KW-0378">Hydrolase</keyword>
<keyword evidence="6" id="KW-0547">Nucleotide-binding</keyword>
<dbReference type="EC" id="3.6.4.-" evidence="6"/>
<feature type="domain" description="Helicase ATP-binding" evidence="4">
    <location>
        <begin position="640"/>
        <end position="801"/>
    </location>
</feature>
<keyword evidence="2" id="KW-0479">Metal-binding</keyword>
<dbReference type="InterPro" id="IPR014001">
    <property type="entry name" value="Helicase_ATP-bd"/>
</dbReference>
<dbReference type="Gene3D" id="3.40.50.300">
    <property type="entry name" value="P-loop containing nucleotide triphosphate hydrolases"/>
    <property type="match status" value="1"/>
</dbReference>
<dbReference type="PROSITE" id="PS51194">
    <property type="entry name" value="HELICASE_CTER"/>
    <property type="match status" value="1"/>
</dbReference>
<dbReference type="Pfam" id="PF04434">
    <property type="entry name" value="SWIM"/>
    <property type="match status" value="1"/>
</dbReference>
<dbReference type="RefSeq" id="WP_330957177.1">
    <property type="nucleotide sequence ID" value="NZ_JAZGJQ010000001.1"/>
</dbReference>
<reference evidence="6 7" key="1">
    <citation type="submission" date="2024-01" db="EMBL/GenBank/DDBJ databases">
        <title>Description of Olsenella sp. nov., isolated from pig feces.</title>
        <authorList>
            <person name="Chang Y.-H."/>
        </authorList>
    </citation>
    <scope>NUCLEOTIDE SEQUENCE [LARGE SCALE GENOMIC DNA]</scope>
    <source>
        <strain evidence="6 7">YH-ols2223</strain>
    </source>
</reference>